<proteinExistence type="predicted"/>
<reference evidence="2 3" key="1">
    <citation type="submission" date="2024-09" db="EMBL/GenBank/DDBJ databases">
        <title>Rethinking Asexuality: The Enigmatic Case of Functional Sexual Genes in Lepraria (Stereocaulaceae).</title>
        <authorList>
            <person name="Doellman M."/>
            <person name="Sun Y."/>
            <person name="Barcenas-Pena A."/>
            <person name="Lumbsch H.T."/>
            <person name="Grewe F."/>
        </authorList>
    </citation>
    <scope>NUCLEOTIDE SEQUENCE [LARGE SCALE GENOMIC DNA]</scope>
    <source>
        <strain evidence="2 3">Grewe 0041</strain>
    </source>
</reference>
<sequence>MAPRKSKGAGPNKLTTLSQIAHESTSTTGQVLGNRTLSTVPQTSNPFATPNTVLPQSDSNKPGSQDLNTGGALHLDTNFPQQSFSGGASISRETSLNGGSSLSSSNQDSSPKYSPITPPDVVETKATSVQRPAKRYLQTTIQTTLHQANY</sequence>
<feature type="region of interest" description="Disordered" evidence="1">
    <location>
        <begin position="1"/>
        <end position="131"/>
    </location>
</feature>
<gene>
    <name evidence="2" type="ORF">ABVK25_006019</name>
</gene>
<accession>A0ABR4B7X8</accession>
<dbReference type="EMBL" id="JBHFEH010000019">
    <property type="protein sequence ID" value="KAL2053715.1"/>
    <property type="molecule type" value="Genomic_DNA"/>
</dbReference>
<evidence type="ECO:0000256" key="1">
    <source>
        <dbReference type="SAM" id="MobiDB-lite"/>
    </source>
</evidence>
<feature type="compositionally biased region" description="Polar residues" evidence="1">
    <location>
        <begin position="78"/>
        <end position="94"/>
    </location>
</feature>
<name>A0ABR4B7X8_9LECA</name>
<keyword evidence="3" id="KW-1185">Reference proteome</keyword>
<protein>
    <submittedName>
        <fullName evidence="2">Uncharacterized protein</fullName>
    </submittedName>
</protein>
<dbReference type="Proteomes" id="UP001590951">
    <property type="component" value="Unassembled WGS sequence"/>
</dbReference>
<comment type="caution">
    <text evidence="2">The sequence shown here is derived from an EMBL/GenBank/DDBJ whole genome shotgun (WGS) entry which is preliminary data.</text>
</comment>
<evidence type="ECO:0000313" key="3">
    <source>
        <dbReference type="Proteomes" id="UP001590951"/>
    </source>
</evidence>
<feature type="compositionally biased region" description="Polar residues" evidence="1">
    <location>
        <begin position="13"/>
        <end position="68"/>
    </location>
</feature>
<evidence type="ECO:0000313" key="2">
    <source>
        <dbReference type="EMBL" id="KAL2053715.1"/>
    </source>
</evidence>
<organism evidence="2 3">
    <name type="scientific">Lepraria finkii</name>
    <dbReference type="NCBI Taxonomy" id="1340010"/>
    <lineage>
        <taxon>Eukaryota</taxon>
        <taxon>Fungi</taxon>
        <taxon>Dikarya</taxon>
        <taxon>Ascomycota</taxon>
        <taxon>Pezizomycotina</taxon>
        <taxon>Lecanoromycetes</taxon>
        <taxon>OSLEUM clade</taxon>
        <taxon>Lecanoromycetidae</taxon>
        <taxon>Lecanorales</taxon>
        <taxon>Lecanorineae</taxon>
        <taxon>Stereocaulaceae</taxon>
        <taxon>Lepraria</taxon>
    </lineage>
</organism>
<feature type="compositionally biased region" description="Low complexity" evidence="1">
    <location>
        <begin position="95"/>
        <end position="110"/>
    </location>
</feature>